<organism evidence="7 8">
    <name type="scientific">Paenibacillus macquariensis</name>
    <dbReference type="NCBI Taxonomy" id="948756"/>
    <lineage>
        <taxon>Bacteria</taxon>
        <taxon>Bacillati</taxon>
        <taxon>Bacillota</taxon>
        <taxon>Bacilli</taxon>
        <taxon>Bacillales</taxon>
        <taxon>Paenibacillaceae</taxon>
        <taxon>Paenibacillus</taxon>
    </lineage>
</organism>
<accession>A0ABY1JT17</accession>
<dbReference type="Pfam" id="PF07992">
    <property type="entry name" value="Pyr_redox_2"/>
    <property type="match status" value="1"/>
</dbReference>
<dbReference type="PANTHER" id="PTHR42913">
    <property type="entry name" value="APOPTOSIS-INDUCING FACTOR 1"/>
    <property type="match status" value="1"/>
</dbReference>
<comment type="cofactor">
    <cofactor evidence="1">
        <name>FAD</name>
        <dbReference type="ChEBI" id="CHEBI:57692"/>
    </cofactor>
</comment>
<dbReference type="Proteomes" id="UP000186666">
    <property type="component" value="Unassembled WGS sequence"/>
</dbReference>
<evidence type="ECO:0000313" key="7">
    <source>
        <dbReference type="EMBL" id="SIQ70882.1"/>
    </source>
</evidence>
<dbReference type="PRINTS" id="PR00368">
    <property type="entry name" value="FADPNR"/>
</dbReference>
<keyword evidence="4" id="KW-0274">FAD</keyword>
<comment type="caution">
    <text evidence="7">The sequence shown here is derived from an EMBL/GenBank/DDBJ whole genome shotgun (WGS) entry which is preliminary data.</text>
</comment>
<keyword evidence="3" id="KW-0285">Flavoprotein</keyword>
<keyword evidence="8" id="KW-1185">Reference proteome</keyword>
<evidence type="ECO:0000256" key="1">
    <source>
        <dbReference type="ARBA" id="ARBA00001974"/>
    </source>
</evidence>
<gene>
    <name evidence="7" type="ORF">SAMN05421578_103484</name>
</gene>
<dbReference type="EMBL" id="FTNK01000003">
    <property type="protein sequence ID" value="SIQ70882.1"/>
    <property type="molecule type" value="Genomic_DNA"/>
</dbReference>
<evidence type="ECO:0000256" key="4">
    <source>
        <dbReference type="ARBA" id="ARBA00022827"/>
    </source>
</evidence>
<dbReference type="InterPro" id="IPR051169">
    <property type="entry name" value="NADH-Q_oxidoreductase"/>
</dbReference>
<dbReference type="Gene3D" id="3.50.50.100">
    <property type="match status" value="1"/>
</dbReference>
<reference evidence="7 8" key="1">
    <citation type="submission" date="2017-01" db="EMBL/GenBank/DDBJ databases">
        <authorList>
            <person name="Varghese N."/>
            <person name="Submissions S."/>
        </authorList>
    </citation>
    <scope>NUCLEOTIDE SEQUENCE [LARGE SCALE GENOMIC DNA]</scope>
    <source>
        <strain evidence="7 8">ATCC 23464</strain>
    </source>
</reference>
<evidence type="ECO:0000256" key="5">
    <source>
        <dbReference type="ARBA" id="ARBA00023002"/>
    </source>
</evidence>
<evidence type="ECO:0000256" key="2">
    <source>
        <dbReference type="ARBA" id="ARBA00005272"/>
    </source>
</evidence>
<evidence type="ECO:0000259" key="6">
    <source>
        <dbReference type="Pfam" id="PF07992"/>
    </source>
</evidence>
<dbReference type="InterPro" id="IPR023753">
    <property type="entry name" value="FAD/NAD-binding_dom"/>
</dbReference>
<dbReference type="InterPro" id="IPR036188">
    <property type="entry name" value="FAD/NAD-bd_sf"/>
</dbReference>
<keyword evidence="5" id="KW-0560">Oxidoreductase</keyword>
<feature type="domain" description="FAD/NAD(P)-binding" evidence="6">
    <location>
        <begin position="43"/>
        <end position="357"/>
    </location>
</feature>
<evidence type="ECO:0000256" key="3">
    <source>
        <dbReference type="ARBA" id="ARBA00022630"/>
    </source>
</evidence>
<dbReference type="PANTHER" id="PTHR42913:SF3">
    <property type="entry name" value="64 KDA MITOCHONDRIAL NADH DEHYDROGENASE (EUROFUNG)"/>
    <property type="match status" value="1"/>
</dbReference>
<sequence length="434" mass="48131">MGYGVNIPFIDVFIFTNIREIGYKLYIKRNLEGVGMIMSNIPKIVILGAGYGGILTAQRLQKELKYNEADVTLVNRHEYHYLTTHLHMPAAGTDSIENTRISISNLIDEFKIDLVKSSVQEIRPQERKIILEDGTLSYDYLIIALGGEPESFGIPGLAEHAMSIRSINSVRLIRKHIEYQFAQYKNERNAQERINFVVGGAGFSGIEFVAELADRIPRLCKEYDVDPNLVNIYNIEAAPTALPGFAPELVEYAMEVLIRKGVTFKMGVAIKECTTEGVLLATGEEIKAATVVWTGGIRGNRMIEAAGFETMRGRVKVDDQLHVPGHDNVFIIGDNALIFNPEGRPYPPTAQIAMQQGVCCAQNVVASIRNQQLRKFEYSNKGTVASLGKGEGIAVVGKKLMKGWSAAQLKKVVDMKYLYTIGGITLVLKKGRFL</sequence>
<proteinExistence type="inferred from homology"/>
<evidence type="ECO:0000313" key="8">
    <source>
        <dbReference type="Proteomes" id="UP000186666"/>
    </source>
</evidence>
<name>A0ABY1JT17_9BACL</name>
<dbReference type="SUPFAM" id="SSF51905">
    <property type="entry name" value="FAD/NAD(P)-binding domain"/>
    <property type="match status" value="1"/>
</dbReference>
<protein>
    <submittedName>
        <fullName evidence="7">NADH dehydrogenase</fullName>
    </submittedName>
</protein>
<comment type="similarity">
    <text evidence="2">Belongs to the NADH dehydrogenase family.</text>
</comment>